<gene>
    <name evidence="1" type="ORF">BCR36DRAFT_320400</name>
</gene>
<organism evidence="1 2">
    <name type="scientific">Piromyces finnis</name>
    <dbReference type="NCBI Taxonomy" id="1754191"/>
    <lineage>
        <taxon>Eukaryota</taxon>
        <taxon>Fungi</taxon>
        <taxon>Fungi incertae sedis</taxon>
        <taxon>Chytridiomycota</taxon>
        <taxon>Chytridiomycota incertae sedis</taxon>
        <taxon>Neocallimastigomycetes</taxon>
        <taxon>Neocallimastigales</taxon>
        <taxon>Neocallimastigaceae</taxon>
        <taxon>Piromyces</taxon>
    </lineage>
</organism>
<accession>A0A1Y1VGT1</accession>
<dbReference type="Proteomes" id="UP000193719">
    <property type="component" value="Unassembled WGS sequence"/>
</dbReference>
<dbReference type="AlphaFoldDB" id="A0A1Y1VGT1"/>
<dbReference type="Gene3D" id="3.40.30.10">
    <property type="entry name" value="Glutaredoxin"/>
    <property type="match status" value="1"/>
</dbReference>
<dbReference type="SUPFAM" id="SSF52833">
    <property type="entry name" value="Thioredoxin-like"/>
    <property type="match status" value="1"/>
</dbReference>
<evidence type="ECO:0008006" key="3">
    <source>
        <dbReference type="Google" id="ProtNLM"/>
    </source>
</evidence>
<dbReference type="EMBL" id="MCFH01000008">
    <property type="protein sequence ID" value="ORX55860.1"/>
    <property type="molecule type" value="Genomic_DNA"/>
</dbReference>
<evidence type="ECO:0000313" key="1">
    <source>
        <dbReference type="EMBL" id="ORX55860.1"/>
    </source>
</evidence>
<comment type="caution">
    <text evidence="1">The sequence shown here is derived from an EMBL/GenBank/DDBJ whole genome shotgun (WGS) entry which is preliminary data.</text>
</comment>
<dbReference type="STRING" id="1754191.A0A1Y1VGT1"/>
<reference evidence="1 2" key="2">
    <citation type="submission" date="2016-08" db="EMBL/GenBank/DDBJ databases">
        <title>Pervasive Adenine N6-methylation of Active Genes in Fungi.</title>
        <authorList>
            <consortium name="DOE Joint Genome Institute"/>
            <person name="Mondo S.J."/>
            <person name="Dannebaum R.O."/>
            <person name="Kuo R.C."/>
            <person name="Labutti K."/>
            <person name="Haridas S."/>
            <person name="Kuo A."/>
            <person name="Salamov A."/>
            <person name="Ahrendt S.R."/>
            <person name="Lipzen A."/>
            <person name="Sullivan W."/>
            <person name="Andreopoulos W.B."/>
            <person name="Clum A."/>
            <person name="Lindquist E."/>
            <person name="Daum C."/>
            <person name="Ramamoorthy G.K."/>
            <person name="Gryganskyi A."/>
            <person name="Culley D."/>
            <person name="Magnuson J.K."/>
            <person name="James T.Y."/>
            <person name="O'Malley M.A."/>
            <person name="Stajich J.E."/>
            <person name="Spatafora J.W."/>
            <person name="Visel A."/>
            <person name="Grigoriev I.V."/>
        </authorList>
    </citation>
    <scope>NUCLEOTIDE SEQUENCE [LARGE SCALE GENOMIC DNA]</scope>
    <source>
        <strain evidence="2">finn</strain>
    </source>
</reference>
<dbReference type="InterPro" id="IPR006993">
    <property type="entry name" value="Glut_rich_SH3-bd"/>
</dbReference>
<reference evidence="1 2" key="1">
    <citation type="submission" date="2016-08" db="EMBL/GenBank/DDBJ databases">
        <title>Genomes of anaerobic fungi encode conserved fungal cellulosomes for biomass hydrolysis.</title>
        <authorList>
            <consortium name="DOE Joint Genome Institute"/>
            <person name="Haitjema C.H."/>
            <person name="Gilmore S.P."/>
            <person name="Henske J.K."/>
            <person name="Solomon K.V."/>
            <person name="De Groot R."/>
            <person name="Kuo A."/>
            <person name="Mondo S.J."/>
            <person name="Salamov A.A."/>
            <person name="Labutti K."/>
            <person name="Zhao Z."/>
            <person name="Chiniquy J."/>
            <person name="Barry K."/>
            <person name="Brewer H.M."/>
            <person name="Purvine S.O."/>
            <person name="Wright A.T."/>
            <person name="Boxma B."/>
            <person name="Van Alen T."/>
            <person name="Hackstein J.H."/>
            <person name="Baker S.E."/>
            <person name="Grigoriev I.V."/>
            <person name="O'Malley M.A."/>
        </authorList>
    </citation>
    <scope>NUCLEOTIDE SEQUENCE [LARGE SCALE GENOMIC DNA]</scope>
    <source>
        <strain evidence="2">finn</strain>
    </source>
</reference>
<keyword evidence="2" id="KW-1185">Reference proteome</keyword>
<dbReference type="Pfam" id="PF04908">
    <property type="entry name" value="SH3BGR"/>
    <property type="match status" value="1"/>
</dbReference>
<name>A0A1Y1VGT1_9FUNG</name>
<proteinExistence type="predicted"/>
<protein>
    <recommendedName>
        <fullName evidence="3">Thioredoxin-like protein</fullName>
    </recommendedName>
</protein>
<dbReference type="OrthoDB" id="9932926at2759"/>
<sequence length="119" mass="13339">MADNKEVLVTLYYSSVSGSSVIKHDQQELEIIFGTHKIPYKAVDISLDENSEVKKILHRENGRLIIPQVHVRDEFKASAEDIRYAVEDNDLFGFLGVPEYTVIKSMSSTPGTNLADLAQ</sequence>
<evidence type="ECO:0000313" key="2">
    <source>
        <dbReference type="Proteomes" id="UP000193719"/>
    </source>
</evidence>
<dbReference type="InterPro" id="IPR036249">
    <property type="entry name" value="Thioredoxin-like_sf"/>
</dbReference>